<dbReference type="PROSITE" id="PS51253">
    <property type="entry name" value="HTH_CENPB"/>
    <property type="match status" value="1"/>
</dbReference>
<dbReference type="InterPro" id="IPR006600">
    <property type="entry name" value="HTH_CenpB_DNA-bd_dom"/>
</dbReference>
<dbReference type="Pfam" id="PF04218">
    <property type="entry name" value="CENP-B_N"/>
    <property type="match status" value="1"/>
</dbReference>
<dbReference type="Gene3D" id="1.10.10.60">
    <property type="entry name" value="Homeodomain-like"/>
    <property type="match status" value="2"/>
</dbReference>
<dbReference type="STRING" id="796925.A0A137NSY1"/>
<name>A0A137NSY1_CONC2</name>
<reference evidence="4 5" key="1">
    <citation type="journal article" date="2015" name="Genome Biol. Evol.">
        <title>Phylogenomic analyses indicate that early fungi evolved digesting cell walls of algal ancestors of land plants.</title>
        <authorList>
            <person name="Chang Y."/>
            <person name="Wang S."/>
            <person name="Sekimoto S."/>
            <person name="Aerts A.L."/>
            <person name="Choi C."/>
            <person name="Clum A."/>
            <person name="LaButti K.M."/>
            <person name="Lindquist E.A."/>
            <person name="Yee Ngan C."/>
            <person name="Ohm R.A."/>
            <person name="Salamov A.A."/>
            <person name="Grigoriev I.V."/>
            <person name="Spatafora J.W."/>
            <person name="Berbee M.L."/>
        </authorList>
    </citation>
    <scope>NUCLEOTIDE SEQUENCE [LARGE SCALE GENOMIC DNA]</scope>
    <source>
        <strain evidence="4 5">NRRL 28638</strain>
    </source>
</reference>
<feature type="domain" description="HTH CENPB-type" evidence="3">
    <location>
        <begin position="133"/>
        <end position="206"/>
    </location>
</feature>
<dbReference type="InterPro" id="IPR009057">
    <property type="entry name" value="Homeodomain-like_sf"/>
</dbReference>
<dbReference type="SUPFAM" id="SSF46689">
    <property type="entry name" value="Homeodomain-like"/>
    <property type="match status" value="2"/>
</dbReference>
<dbReference type="AlphaFoldDB" id="A0A137NSY1"/>
<keyword evidence="2" id="KW-0539">Nucleus</keyword>
<proteinExistence type="predicted"/>
<protein>
    <recommendedName>
        <fullName evidence="3">HTH CENPB-type domain-containing protein</fullName>
    </recommendedName>
</protein>
<keyword evidence="1" id="KW-0238">DNA-binding</keyword>
<evidence type="ECO:0000256" key="2">
    <source>
        <dbReference type="ARBA" id="ARBA00023242"/>
    </source>
</evidence>
<dbReference type="EMBL" id="KQ964799">
    <property type="protein sequence ID" value="KXN65895.1"/>
    <property type="molecule type" value="Genomic_DNA"/>
</dbReference>
<sequence length="342" mass="38713">MEGFDSVIKLNNTVTATTNSVGNSSNGENITFNSINNNTNNTNANKITSTELNFSAIENENSAQKKEVKPRAKLSLQEKVKLCQYSLDHPNLKHTQLAQLFKIKRSTVSSILSNTQKWQNLLFESENSNDPTVQFRLRPPRFPQLELELKDWYLKTKQTIKTIPDSMIVREAKSISKRLDIPDKSLKFSNGWLVRIKKKFNALVEDKQIDLLQTTQGLDFPILDDNFLTNSETTHHHHQLGFDLGQLTTMPASTANKQPTPASYYIPPEVGLNSGQVFLDYFKQLEGENSENAQLISNLLQLAKKKTSWEVGKTFLKLLGETNQNCNTEELKLLERLINGSG</sequence>
<dbReference type="OrthoDB" id="2433378at2759"/>
<accession>A0A137NSY1</accession>
<dbReference type="GO" id="GO:0003677">
    <property type="term" value="F:DNA binding"/>
    <property type="evidence" value="ECO:0007669"/>
    <property type="project" value="UniProtKB-KW"/>
</dbReference>
<keyword evidence="5" id="KW-1185">Reference proteome</keyword>
<dbReference type="Proteomes" id="UP000070444">
    <property type="component" value="Unassembled WGS sequence"/>
</dbReference>
<evidence type="ECO:0000313" key="4">
    <source>
        <dbReference type="EMBL" id="KXN65895.1"/>
    </source>
</evidence>
<gene>
    <name evidence="4" type="ORF">CONCODRAFT_74032</name>
</gene>
<evidence type="ECO:0000256" key="1">
    <source>
        <dbReference type="ARBA" id="ARBA00023125"/>
    </source>
</evidence>
<dbReference type="Pfam" id="PF03221">
    <property type="entry name" value="HTH_Tnp_Tc5"/>
    <property type="match status" value="1"/>
</dbReference>
<dbReference type="InterPro" id="IPR007889">
    <property type="entry name" value="HTH_Psq"/>
</dbReference>
<evidence type="ECO:0000313" key="5">
    <source>
        <dbReference type="Proteomes" id="UP000070444"/>
    </source>
</evidence>
<organism evidence="4 5">
    <name type="scientific">Conidiobolus coronatus (strain ATCC 28846 / CBS 209.66 / NRRL 28638)</name>
    <name type="common">Delacroixia coronata</name>
    <dbReference type="NCBI Taxonomy" id="796925"/>
    <lineage>
        <taxon>Eukaryota</taxon>
        <taxon>Fungi</taxon>
        <taxon>Fungi incertae sedis</taxon>
        <taxon>Zoopagomycota</taxon>
        <taxon>Entomophthoromycotina</taxon>
        <taxon>Entomophthoromycetes</taxon>
        <taxon>Entomophthorales</taxon>
        <taxon>Ancylistaceae</taxon>
        <taxon>Conidiobolus</taxon>
    </lineage>
</organism>
<evidence type="ECO:0000259" key="3">
    <source>
        <dbReference type="PROSITE" id="PS51253"/>
    </source>
</evidence>